<evidence type="ECO:0000256" key="9">
    <source>
        <dbReference type="SAM" id="MobiDB-lite"/>
    </source>
</evidence>
<dbReference type="InterPro" id="IPR035906">
    <property type="entry name" value="MetI-like_sf"/>
</dbReference>
<feature type="region of interest" description="Disordered" evidence="9">
    <location>
        <begin position="1"/>
        <end position="21"/>
    </location>
</feature>
<evidence type="ECO:0000313" key="11">
    <source>
        <dbReference type="EMBL" id="MFC0581803.1"/>
    </source>
</evidence>
<evidence type="ECO:0000256" key="1">
    <source>
        <dbReference type="ARBA" id="ARBA00004429"/>
    </source>
</evidence>
<dbReference type="EMBL" id="JBHLUB010000025">
    <property type="protein sequence ID" value="MFC0581803.1"/>
    <property type="molecule type" value="Genomic_DNA"/>
</dbReference>
<organism evidence="11 12">
    <name type="scientific">Micrococcoides hystricis</name>
    <dbReference type="NCBI Taxonomy" id="1572761"/>
    <lineage>
        <taxon>Bacteria</taxon>
        <taxon>Bacillati</taxon>
        <taxon>Actinomycetota</taxon>
        <taxon>Actinomycetes</taxon>
        <taxon>Micrococcales</taxon>
        <taxon>Micrococcaceae</taxon>
        <taxon>Micrococcoides</taxon>
    </lineage>
</organism>
<feature type="transmembrane region" description="Helical" evidence="8">
    <location>
        <begin position="449"/>
        <end position="466"/>
    </location>
</feature>
<evidence type="ECO:0000313" key="12">
    <source>
        <dbReference type="Proteomes" id="UP001589862"/>
    </source>
</evidence>
<comment type="subcellular location">
    <subcellularLocation>
        <location evidence="1">Cell inner membrane</location>
        <topology evidence="1">Multi-pass membrane protein</topology>
    </subcellularLocation>
    <subcellularLocation>
        <location evidence="8">Cell membrane</location>
        <topology evidence="8">Multi-pass membrane protein</topology>
    </subcellularLocation>
</comment>
<dbReference type="SUPFAM" id="SSF161098">
    <property type="entry name" value="MetI-like"/>
    <property type="match status" value="2"/>
</dbReference>
<feature type="transmembrane region" description="Helical" evidence="8">
    <location>
        <begin position="326"/>
        <end position="353"/>
    </location>
</feature>
<protein>
    <submittedName>
        <fullName evidence="11">ABC transporter permease</fullName>
    </submittedName>
</protein>
<dbReference type="RefSeq" id="WP_377458487.1">
    <property type="nucleotide sequence ID" value="NZ_JBHLUB010000025.1"/>
</dbReference>
<dbReference type="Gene3D" id="1.10.3720.10">
    <property type="entry name" value="MetI-like"/>
    <property type="match status" value="2"/>
</dbReference>
<feature type="transmembrane region" description="Helical" evidence="8">
    <location>
        <begin position="499"/>
        <end position="518"/>
    </location>
</feature>
<accession>A0ABV6P9K4</accession>
<keyword evidence="5 8" id="KW-0812">Transmembrane</keyword>
<feature type="domain" description="ABC transmembrane type-1" evidence="10">
    <location>
        <begin position="327"/>
        <end position="517"/>
    </location>
</feature>
<keyword evidence="3" id="KW-1003">Cell membrane</keyword>
<dbReference type="PROSITE" id="PS50928">
    <property type="entry name" value="ABC_TM1"/>
    <property type="match status" value="2"/>
</dbReference>
<evidence type="ECO:0000256" key="8">
    <source>
        <dbReference type="RuleBase" id="RU363032"/>
    </source>
</evidence>
<keyword evidence="2 8" id="KW-0813">Transport</keyword>
<name>A0ABV6P9K4_9MICC</name>
<dbReference type="InterPro" id="IPR000515">
    <property type="entry name" value="MetI-like"/>
</dbReference>
<dbReference type="Pfam" id="PF00528">
    <property type="entry name" value="BPD_transp_1"/>
    <property type="match status" value="2"/>
</dbReference>
<proteinExistence type="inferred from homology"/>
<evidence type="ECO:0000256" key="5">
    <source>
        <dbReference type="ARBA" id="ARBA00022692"/>
    </source>
</evidence>
<dbReference type="PANTHER" id="PTHR43357">
    <property type="entry name" value="INNER MEMBRANE ABC TRANSPORTER PERMEASE PROTEIN YDCV"/>
    <property type="match status" value="1"/>
</dbReference>
<feature type="transmembrane region" description="Helical" evidence="8">
    <location>
        <begin position="29"/>
        <end position="54"/>
    </location>
</feature>
<comment type="caution">
    <text evidence="11">The sequence shown here is derived from an EMBL/GenBank/DDBJ whole genome shotgun (WGS) entry which is preliminary data.</text>
</comment>
<keyword evidence="7 8" id="KW-0472">Membrane</keyword>
<feature type="transmembrane region" description="Helical" evidence="8">
    <location>
        <begin position="137"/>
        <end position="160"/>
    </location>
</feature>
<feature type="transmembrane region" description="Helical" evidence="8">
    <location>
        <begin position="108"/>
        <end position="131"/>
    </location>
</feature>
<feature type="transmembrane region" description="Helical" evidence="8">
    <location>
        <begin position="365"/>
        <end position="387"/>
    </location>
</feature>
<evidence type="ECO:0000256" key="2">
    <source>
        <dbReference type="ARBA" id="ARBA00022448"/>
    </source>
</evidence>
<dbReference type="Proteomes" id="UP001589862">
    <property type="component" value="Unassembled WGS sequence"/>
</dbReference>
<feature type="transmembrane region" description="Helical" evidence="8">
    <location>
        <begin position="236"/>
        <end position="254"/>
    </location>
</feature>
<feature type="domain" description="ABC transmembrane type-1" evidence="10">
    <location>
        <begin position="73"/>
        <end position="253"/>
    </location>
</feature>
<keyword evidence="6 8" id="KW-1133">Transmembrane helix</keyword>
<comment type="similarity">
    <text evidence="8">Belongs to the binding-protein-dependent transport system permease family.</text>
</comment>
<evidence type="ECO:0000256" key="7">
    <source>
        <dbReference type="ARBA" id="ARBA00023136"/>
    </source>
</evidence>
<feature type="transmembrane region" description="Helical" evidence="8">
    <location>
        <begin position="74"/>
        <end position="96"/>
    </location>
</feature>
<gene>
    <name evidence="11" type="ORF">ACFFFR_05325</name>
</gene>
<sequence length="525" mass="55747">MTIVENGRQELTRRPSPRFSRPVRKPSKVLLVLAFGTVALVAVPTLFLLVEVFTAPDGKAFEALTRPRTFTLTWHTLALVAGTTVGTLLLGIPTAYVLTRTNLKGKRFWTVATTLPLAIPSYVAGLTWVTVLPLRGYWGSLFVLVLATTPYVTLPVAAALKRADAAVETVARTLGVSSFRAFLTMTIPQIAPAAGAGALLVALYTISEFGVVAIMRYSTLTPAVQTAFGGTFNRELAIVLSLVLVALALLIVLAERAVRRPVKTSRITVGPPKDLIQLSKKGHAFSWLGLGTVFALSVGVPIVALLERVSRSVAGNELEVGRMLQAAGVTIGLGFAGAAVAVLLALPISLLAARHRTTLISGLETTTFMGHGLPGIVLGLSMVYLSLSLLPGLYQTAWLLIIAYGILFVPKAMGSVRSAIAQVPVSLEDTARTLGRSPARTWFEVTGRLAWPGIAAGGMLVALTVMKELPATLMMRPIGMDTLATRLWQLSDIDAHGGAAPYAILLIAVSTVPALLLARDPERKM</sequence>
<evidence type="ECO:0000259" key="10">
    <source>
        <dbReference type="PROSITE" id="PS50928"/>
    </source>
</evidence>
<dbReference type="PANTHER" id="PTHR43357:SF3">
    <property type="entry name" value="FE(3+)-TRANSPORT SYSTEM PERMEASE PROTEIN FBPB 2"/>
    <property type="match status" value="1"/>
</dbReference>
<evidence type="ECO:0000256" key="3">
    <source>
        <dbReference type="ARBA" id="ARBA00022475"/>
    </source>
</evidence>
<feature type="transmembrane region" description="Helical" evidence="8">
    <location>
        <begin position="393"/>
        <end position="410"/>
    </location>
</feature>
<feature type="transmembrane region" description="Helical" evidence="8">
    <location>
        <begin position="285"/>
        <end position="306"/>
    </location>
</feature>
<evidence type="ECO:0000256" key="4">
    <source>
        <dbReference type="ARBA" id="ARBA00022519"/>
    </source>
</evidence>
<feature type="transmembrane region" description="Helical" evidence="8">
    <location>
        <begin position="181"/>
        <end position="206"/>
    </location>
</feature>
<keyword evidence="12" id="KW-1185">Reference proteome</keyword>
<reference evidence="11 12" key="1">
    <citation type="submission" date="2024-09" db="EMBL/GenBank/DDBJ databases">
        <authorList>
            <person name="Sun Q."/>
            <person name="Mori K."/>
        </authorList>
    </citation>
    <scope>NUCLEOTIDE SEQUENCE [LARGE SCALE GENOMIC DNA]</scope>
    <source>
        <strain evidence="11 12">NCAIM B.02604</strain>
    </source>
</reference>
<dbReference type="CDD" id="cd06261">
    <property type="entry name" value="TM_PBP2"/>
    <property type="match status" value="2"/>
</dbReference>
<evidence type="ECO:0000256" key="6">
    <source>
        <dbReference type="ARBA" id="ARBA00022989"/>
    </source>
</evidence>
<keyword evidence="4" id="KW-0997">Cell inner membrane</keyword>